<dbReference type="PANTHER" id="PTHR45947:SF3">
    <property type="entry name" value="SULFOQUINOVOSYL TRANSFERASE SQD2"/>
    <property type="match status" value="1"/>
</dbReference>
<dbReference type="PATRIC" id="fig|1434111.4.peg.3818"/>
<dbReference type="HOGENOM" id="CLU_009583_2_2_2"/>
<keyword evidence="3" id="KW-0808">Transferase</keyword>
<proteinExistence type="predicted"/>
<feature type="domain" description="Glycosyl transferase family 1" evidence="1">
    <location>
        <begin position="179"/>
        <end position="341"/>
    </location>
</feature>
<dbReference type="SUPFAM" id="SSF53756">
    <property type="entry name" value="UDP-Glycosyltransferase/glycogen phosphorylase"/>
    <property type="match status" value="1"/>
</dbReference>
<dbReference type="InterPro" id="IPR050194">
    <property type="entry name" value="Glycosyltransferase_grp1"/>
</dbReference>
<dbReference type="Proteomes" id="UP000033072">
    <property type="component" value="Chromosome"/>
</dbReference>
<gene>
    <name evidence="3" type="ORF">MSLAZ_2887</name>
</gene>
<evidence type="ECO:0000313" key="4">
    <source>
        <dbReference type="Proteomes" id="UP000033072"/>
    </source>
</evidence>
<keyword evidence="4" id="KW-1185">Reference proteome</keyword>
<dbReference type="KEGG" id="mls:MSLAZ_2887"/>
<evidence type="ECO:0000259" key="2">
    <source>
        <dbReference type="Pfam" id="PF13439"/>
    </source>
</evidence>
<dbReference type="EMBL" id="CP009515">
    <property type="protein sequence ID" value="AKB76148.1"/>
    <property type="molecule type" value="Genomic_DNA"/>
</dbReference>
<dbReference type="AlphaFoldDB" id="A0A0E3SAA7"/>
<sequence length="367" mass="41435">MMKIILLVDLFPPKWLAGTEIASYNIAKYLAKTGHEVHVITSLDKGFPKKETIDRFCIHRTPIKKIRFIGIIFYWFHIFLEIKRINPNIVHVQSISTALPGIFSMIFLKKPYVIWGQGSDVYIPDKFTKFISKIVLKNASIVIALSEDMKRKMNTIYKREDIVILPNGIELDKFKGLSSRKQNNDKTKKTIIFVGTLRPVKGIEYLIKAMNSIHEQLPNTDLLIVGDGPDREKMETLVQELNLQDCIHFVGKVSNEEIPEYMAQADLFALPSLSEGFGIVNIEAMAAGLPIVTTNVGGLPEIVINGENGFLVEPKNPEALAETILLILSDNDLKARISMNNQMKAEQYSWDIVVKNLISIYESLSTS</sequence>
<protein>
    <submittedName>
        <fullName evidence="3">Glycosyltransferase</fullName>
        <ecNumber evidence="3">2.4.1.-</ecNumber>
    </submittedName>
</protein>
<dbReference type="Pfam" id="PF13439">
    <property type="entry name" value="Glyco_transf_4"/>
    <property type="match status" value="1"/>
</dbReference>
<dbReference type="InterPro" id="IPR028098">
    <property type="entry name" value="Glyco_trans_4-like_N"/>
</dbReference>
<organism evidence="3 4">
    <name type="scientific">Methanosarcina lacustris Z-7289</name>
    <dbReference type="NCBI Taxonomy" id="1434111"/>
    <lineage>
        <taxon>Archaea</taxon>
        <taxon>Methanobacteriati</taxon>
        <taxon>Methanobacteriota</taxon>
        <taxon>Stenosarchaea group</taxon>
        <taxon>Methanomicrobia</taxon>
        <taxon>Methanosarcinales</taxon>
        <taxon>Methanosarcinaceae</taxon>
        <taxon>Methanosarcina</taxon>
    </lineage>
</organism>
<keyword evidence="3" id="KW-0328">Glycosyltransferase</keyword>
<dbReference type="CDD" id="cd03801">
    <property type="entry name" value="GT4_PimA-like"/>
    <property type="match status" value="1"/>
</dbReference>
<dbReference type="Pfam" id="PF00534">
    <property type="entry name" value="Glycos_transf_1"/>
    <property type="match status" value="1"/>
</dbReference>
<dbReference type="EC" id="2.4.1.-" evidence="3"/>
<dbReference type="InterPro" id="IPR001296">
    <property type="entry name" value="Glyco_trans_1"/>
</dbReference>
<dbReference type="STRING" id="1434111.MSLAZ_2887"/>
<dbReference type="PANTHER" id="PTHR45947">
    <property type="entry name" value="SULFOQUINOVOSYL TRANSFERASE SQD2"/>
    <property type="match status" value="1"/>
</dbReference>
<dbReference type="GO" id="GO:0016757">
    <property type="term" value="F:glycosyltransferase activity"/>
    <property type="evidence" value="ECO:0007669"/>
    <property type="project" value="UniProtKB-KW"/>
</dbReference>
<accession>A0A0E3SAA7</accession>
<evidence type="ECO:0000259" key="1">
    <source>
        <dbReference type="Pfam" id="PF00534"/>
    </source>
</evidence>
<reference evidence="3 4" key="1">
    <citation type="submission" date="2014-07" db="EMBL/GenBank/DDBJ databases">
        <title>Methanogenic archaea and the global carbon cycle.</title>
        <authorList>
            <person name="Henriksen J.R."/>
            <person name="Luke J."/>
            <person name="Reinhart S."/>
            <person name="Benedict M.N."/>
            <person name="Youngblut N.D."/>
            <person name="Metcalf M.E."/>
            <person name="Whitaker R.J."/>
            <person name="Metcalf W.W."/>
        </authorList>
    </citation>
    <scope>NUCLEOTIDE SEQUENCE [LARGE SCALE GENOMIC DNA]</scope>
    <source>
        <strain evidence="3 4">Z-7289</strain>
    </source>
</reference>
<name>A0A0E3SAA7_9EURY</name>
<evidence type="ECO:0000313" key="3">
    <source>
        <dbReference type="EMBL" id="AKB76148.1"/>
    </source>
</evidence>
<dbReference type="Gene3D" id="3.40.50.2000">
    <property type="entry name" value="Glycogen Phosphorylase B"/>
    <property type="match status" value="2"/>
</dbReference>
<feature type="domain" description="Glycosyltransferase subfamily 4-like N-terminal" evidence="2">
    <location>
        <begin position="18"/>
        <end position="172"/>
    </location>
</feature>